<evidence type="ECO:0000313" key="9">
    <source>
        <dbReference type="EMBL" id="XDI04509.1"/>
    </source>
</evidence>
<feature type="transmembrane region" description="Helical" evidence="7">
    <location>
        <begin position="365"/>
        <end position="387"/>
    </location>
</feature>
<accession>A0AB39BE49</accession>
<dbReference type="PROSITE" id="PS50850">
    <property type="entry name" value="MFS"/>
    <property type="match status" value="1"/>
</dbReference>
<dbReference type="EMBL" id="CP162511">
    <property type="protein sequence ID" value="XDI04509.1"/>
    <property type="molecule type" value="Genomic_DNA"/>
</dbReference>
<feature type="transmembrane region" description="Helical" evidence="7">
    <location>
        <begin position="83"/>
        <end position="101"/>
    </location>
</feature>
<dbReference type="FunFam" id="1.20.1250.20:FF:000018">
    <property type="entry name" value="MFS transporter permease"/>
    <property type="match status" value="1"/>
</dbReference>
<evidence type="ECO:0000256" key="2">
    <source>
        <dbReference type="ARBA" id="ARBA00022448"/>
    </source>
</evidence>
<feature type="transmembrane region" description="Helical" evidence="7">
    <location>
        <begin position="50"/>
        <end position="71"/>
    </location>
</feature>
<feature type="transmembrane region" description="Helical" evidence="7">
    <location>
        <begin position="333"/>
        <end position="353"/>
    </location>
</feature>
<feature type="transmembrane region" description="Helical" evidence="7">
    <location>
        <begin position="274"/>
        <end position="296"/>
    </location>
</feature>
<comment type="subcellular location">
    <subcellularLocation>
        <location evidence="1">Cell membrane</location>
        <topology evidence="1">Multi-pass membrane protein</topology>
    </subcellularLocation>
</comment>
<dbReference type="RefSeq" id="WP_368496912.1">
    <property type="nucleotide sequence ID" value="NZ_CP162511.1"/>
</dbReference>
<feature type="transmembrane region" description="Helical" evidence="7">
    <location>
        <begin position="176"/>
        <end position="198"/>
    </location>
</feature>
<keyword evidence="2" id="KW-0813">Transport</keyword>
<organism evidence="9">
    <name type="scientific">Herbiconiux sp. A18JL235</name>
    <dbReference type="NCBI Taxonomy" id="3152363"/>
    <lineage>
        <taxon>Bacteria</taxon>
        <taxon>Bacillati</taxon>
        <taxon>Actinomycetota</taxon>
        <taxon>Actinomycetes</taxon>
        <taxon>Micrococcales</taxon>
        <taxon>Microbacteriaceae</taxon>
        <taxon>Herbiconiux</taxon>
    </lineage>
</organism>
<name>A0AB39BE49_9MICO</name>
<dbReference type="Pfam" id="PF07690">
    <property type="entry name" value="MFS_1"/>
    <property type="match status" value="1"/>
</dbReference>
<evidence type="ECO:0000259" key="8">
    <source>
        <dbReference type="PROSITE" id="PS50850"/>
    </source>
</evidence>
<feature type="transmembrane region" description="Helical" evidence="7">
    <location>
        <begin position="107"/>
        <end position="129"/>
    </location>
</feature>
<sequence length="456" mass="48729">MTTVNDDKLFRKVMLRVLPLAMLGFFLSYLDRVNIGYAQETMSADLGFSYAVYGLGAGLFFVGYFIFEIPSNLILARVGARKWIARIMITWGIISGLMFFVNSEWLFYLLRFLLGVAEAGFIPGILFYMASWFPPSRRGRAWGIFYIALASSGLIGGPVSGVILANMDGIGGHAGWQWLFFIEAIPTVLLGIVILFVLQEDYRTVKWLKPVEKDRLGALLAAEAPAGGHTPLRQVFKSKLIWMLTAVYFSYNFALYGISFWLPNLVGELGFAGPIAIGFISAIPSLAAIVSMVTFGFLSDRAGERKKFIAAAFVLSAIGFALCIVAGTSNPVLGVIGLSLANAGALSIPAIFWSFQTSMLAGTALAGGIALINSTGNLAGFAAPYLIGAVKDSLGSATVALYITGGIMLLGAVLVLTIKRSGRVPREDDVTPVAGIGSDAAPDAASELRPQAGRAR</sequence>
<gene>
    <name evidence="9" type="ORF">ABFY20_14370</name>
</gene>
<dbReference type="PANTHER" id="PTHR43791">
    <property type="entry name" value="PERMEASE-RELATED"/>
    <property type="match status" value="1"/>
</dbReference>
<feature type="transmembrane region" description="Helical" evidence="7">
    <location>
        <begin position="141"/>
        <end position="164"/>
    </location>
</feature>
<protein>
    <submittedName>
        <fullName evidence="9">MFS transporter</fullName>
    </submittedName>
</protein>
<dbReference type="CDD" id="cd17319">
    <property type="entry name" value="MFS_ExuT_GudP_like"/>
    <property type="match status" value="1"/>
</dbReference>
<dbReference type="GO" id="GO:0005886">
    <property type="term" value="C:plasma membrane"/>
    <property type="evidence" value="ECO:0007669"/>
    <property type="project" value="UniProtKB-SubCell"/>
</dbReference>
<evidence type="ECO:0000256" key="7">
    <source>
        <dbReference type="SAM" id="Phobius"/>
    </source>
</evidence>
<evidence type="ECO:0000256" key="1">
    <source>
        <dbReference type="ARBA" id="ARBA00004651"/>
    </source>
</evidence>
<feature type="domain" description="Major facilitator superfamily (MFS) profile" evidence="8">
    <location>
        <begin position="17"/>
        <end position="423"/>
    </location>
</feature>
<dbReference type="InterPro" id="IPR036259">
    <property type="entry name" value="MFS_trans_sf"/>
</dbReference>
<dbReference type="SUPFAM" id="SSF103473">
    <property type="entry name" value="MFS general substrate transporter"/>
    <property type="match status" value="1"/>
</dbReference>
<evidence type="ECO:0000256" key="5">
    <source>
        <dbReference type="ARBA" id="ARBA00023136"/>
    </source>
</evidence>
<proteinExistence type="predicted"/>
<dbReference type="InterPro" id="IPR011701">
    <property type="entry name" value="MFS"/>
</dbReference>
<feature type="transmembrane region" description="Helical" evidence="7">
    <location>
        <begin position="399"/>
        <end position="418"/>
    </location>
</feature>
<dbReference type="InterPro" id="IPR020846">
    <property type="entry name" value="MFS_dom"/>
</dbReference>
<dbReference type="GO" id="GO:0022857">
    <property type="term" value="F:transmembrane transporter activity"/>
    <property type="evidence" value="ECO:0007669"/>
    <property type="project" value="InterPro"/>
</dbReference>
<dbReference type="Gene3D" id="1.20.1250.20">
    <property type="entry name" value="MFS general substrate transporter like domains"/>
    <property type="match status" value="2"/>
</dbReference>
<evidence type="ECO:0000256" key="3">
    <source>
        <dbReference type="ARBA" id="ARBA00022692"/>
    </source>
</evidence>
<evidence type="ECO:0000256" key="6">
    <source>
        <dbReference type="SAM" id="MobiDB-lite"/>
    </source>
</evidence>
<evidence type="ECO:0000256" key="4">
    <source>
        <dbReference type="ARBA" id="ARBA00022989"/>
    </source>
</evidence>
<keyword evidence="4 7" id="KW-1133">Transmembrane helix</keyword>
<reference evidence="9" key="1">
    <citation type="submission" date="2024-05" db="EMBL/GenBank/DDBJ databases">
        <title>Herbiconiux sp. A18JL235.</title>
        <authorList>
            <person name="Zhang G."/>
        </authorList>
    </citation>
    <scope>NUCLEOTIDE SEQUENCE</scope>
    <source>
        <strain evidence="9">A18JL235</strain>
    </source>
</reference>
<dbReference type="PANTHER" id="PTHR43791:SF36">
    <property type="entry name" value="TRANSPORTER, PUTATIVE (AFU_ORTHOLOGUE AFUA_6G08340)-RELATED"/>
    <property type="match status" value="1"/>
</dbReference>
<feature type="transmembrane region" description="Helical" evidence="7">
    <location>
        <begin position="240"/>
        <end position="262"/>
    </location>
</feature>
<dbReference type="AlphaFoldDB" id="A0AB39BE49"/>
<feature type="transmembrane region" description="Helical" evidence="7">
    <location>
        <begin position="13"/>
        <end position="30"/>
    </location>
</feature>
<feature type="transmembrane region" description="Helical" evidence="7">
    <location>
        <begin position="308"/>
        <end position="327"/>
    </location>
</feature>
<keyword evidence="3 7" id="KW-0812">Transmembrane</keyword>
<feature type="region of interest" description="Disordered" evidence="6">
    <location>
        <begin position="429"/>
        <end position="456"/>
    </location>
</feature>
<keyword evidence="5 7" id="KW-0472">Membrane</keyword>